<evidence type="ECO:0000313" key="1">
    <source>
        <dbReference type="EMBL" id="TQM66890.1"/>
    </source>
</evidence>
<organism evidence="1 2">
    <name type="scientific">Actinomadura hallensis</name>
    <dbReference type="NCBI Taxonomy" id="337895"/>
    <lineage>
        <taxon>Bacteria</taxon>
        <taxon>Bacillati</taxon>
        <taxon>Actinomycetota</taxon>
        <taxon>Actinomycetes</taxon>
        <taxon>Streptosporangiales</taxon>
        <taxon>Thermomonosporaceae</taxon>
        <taxon>Actinomadura</taxon>
    </lineage>
</organism>
<accession>A0A543I8T2</accession>
<dbReference type="SUPFAM" id="SSF53474">
    <property type="entry name" value="alpha/beta-Hydrolases"/>
    <property type="match status" value="1"/>
</dbReference>
<keyword evidence="2" id="KW-1185">Reference proteome</keyword>
<dbReference type="Gene3D" id="3.40.50.1820">
    <property type="entry name" value="alpha/beta hydrolase"/>
    <property type="match status" value="1"/>
</dbReference>
<proteinExistence type="predicted"/>
<dbReference type="PANTHER" id="PTHR35560">
    <property type="entry name" value="BLL0132 PROTEIN"/>
    <property type="match status" value="1"/>
</dbReference>
<dbReference type="RefSeq" id="WP_141965968.1">
    <property type="nucleotide sequence ID" value="NZ_VFPO01000001.1"/>
</dbReference>
<gene>
    <name evidence="1" type="ORF">FHX41_0487</name>
</gene>
<name>A0A543I8T2_9ACTN</name>
<dbReference type="Proteomes" id="UP000316706">
    <property type="component" value="Unassembled WGS sequence"/>
</dbReference>
<dbReference type="EMBL" id="VFPO01000001">
    <property type="protein sequence ID" value="TQM66890.1"/>
    <property type="molecule type" value="Genomic_DNA"/>
</dbReference>
<reference evidence="1 2" key="1">
    <citation type="submission" date="2019-06" db="EMBL/GenBank/DDBJ databases">
        <title>Sequencing the genomes of 1000 actinobacteria strains.</title>
        <authorList>
            <person name="Klenk H.-P."/>
        </authorList>
    </citation>
    <scope>NUCLEOTIDE SEQUENCE [LARGE SCALE GENOMIC DNA]</scope>
    <source>
        <strain evidence="1 2">DSM 45043</strain>
    </source>
</reference>
<dbReference type="PANTHER" id="PTHR35560:SF3">
    <property type="entry name" value="PEPTIDASE S9 PROLYL OLIGOPEPTIDASE CATALYTIC DOMAIN-CONTAINING PROTEIN"/>
    <property type="match status" value="1"/>
</dbReference>
<protein>
    <recommendedName>
        <fullName evidence="3">Alpha/beta hydrolase family protein</fullName>
    </recommendedName>
</protein>
<sequence>MTFANRADVQHEAIGELGDRSLSVSGGRLALFSTVPLDEPRPGPNEAVIVVHGALRNAGDYYRSIRPGRRRLVVAPQFLTEDDVRADEARARYLHWGTEEWKGGLGEVSSFTVMDELLQSVAAFPDVRHVTIVGNSAGGQFVNRYAAVGRGPDHIGASVRFVVANPSTYLYFDRQRPKGDSFVDHDDLDVDQWRYGFGGGVPDYVGEATSGQDHFDRYVQRDVVYLLGEQDADPGALLLEVHPAAEAQGRTRRERGENYHRYLRHKAGRPVHTLVHVPRVGHDAAAMFASPQAGPYLFERRR</sequence>
<dbReference type="InterPro" id="IPR029058">
    <property type="entry name" value="AB_hydrolase_fold"/>
</dbReference>
<dbReference type="OrthoDB" id="332706at2"/>
<dbReference type="AlphaFoldDB" id="A0A543I8T2"/>
<evidence type="ECO:0000313" key="2">
    <source>
        <dbReference type="Proteomes" id="UP000316706"/>
    </source>
</evidence>
<comment type="caution">
    <text evidence="1">The sequence shown here is derived from an EMBL/GenBank/DDBJ whole genome shotgun (WGS) entry which is preliminary data.</text>
</comment>
<evidence type="ECO:0008006" key="3">
    <source>
        <dbReference type="Google" id="ProtNLM"/>
    </source>
</evidence>